<evidence type="ECO:0008006" key="10">
    <source>
        <dbReference type="Google" id="ProtNLM"/>
    </source>
</evidence>
<organism evidence="8 9">
    <name type="scientific">Henningerozyma blattae (strain ATCC 34711 / CBS 6284 / DSM 70876 / NBRC 10599 / NRRL Y-10934 / UCD 77-7)</name>
    <name type="common">Yeast</name>
    <name type="synonym">Tetrapisispora blattae</name>
    <dbReference type="NCBI Taxonomy" id="1071380"/>
    <lineage>
        <taxon>Eukaryota</taxon>
        <taxon>Fungi</taxon>
        <taxon>Dikarya</taxon>
        <taxon>Ascomycota</taxon>
        <taxon>Saccharomycotina</taxon>
        <taxon>Saccharomycetes</taxon>
        <taxon>Saccharomycetales</taxon>
        <taxon>Saccharomycetaceae</taxon>
        <taxon>Henningerozyma</taxon>
    </lineage>
</organism>
<dbReference type="PANTHER" id="PTHR12965:SF0">
    <property type="entry name" value="VACUOLAR PROTEIN SORTING-ASSOCIATED PROTEIN 54"/>
    <property type="match status" value="1"/>
</dbReference>
<dbReference type="GO" id="GO:0030476">
    <property type="term" value="P:ascospore wall assembly"/>
    <property type="evidence" value="ECO:0007669"/>
    <property type="project" value="EnsemblFungi"/>
</dbReference>
<dbReference type="RefSeq" id="XP_004181762.1">
    <property type="nucleotide sequence ID" value="XM_004181714.1"/>
</dbReference>
<evidence type="ECO:0000256" key="4">
    <source>
        <dbReference type="ARBA" id="ARBA00022927"/>
    </source>
</evidence>
<evidence type="ECO:0000256" key="3">
    <source>
        <dbReference type="ARBA" id="ARBA00022448"/>
    </source>
</evidence>
<keyword evidence="3" id="KW-0813">Transport</keyword>
<feature type="region of interest" description="Disordered" evidence="7">
    <location>
        <begin position="776"/>
        <end position="797"/>
    </location>
</feature>
<dbReference type="FunCoup" id="I2H791">
    <property type="interactions" value="492"/>
</dbReference>
<sequence>MNIPAISIQDDVNRITSNSTNVTSSSLTSSSSNNKVNLSSSNNFNTRTNSNDIKPIAESDNASLIGDGEEESLNDDIRSSTSVNPSKINSAIRKSFDSVSIRRSFDSINSGRPSKTFMFNNDKHSGSEVYSPLGNNSIYEIVMNTRRKHWLAYPTTLDIPPVILSKNEINPKWRDDINAYLSSIKNEYTTFQHTNSIRYLNNDLISPTDIENNNEDFKDKEKFQETDEEQEELKIKQVPKFFFDKNFQLDNPRIFNQVLNGIDLNLNGTSSEDEKKRNGAFIALRDILIDYLDDVENLLVKKISKSSQRVFTVLGDVAKLQENIQLSINDLDGLVERLNKVDREKIQKKINSIKNILKMKNVEKLEQALLQVKLVLNKVDYCKTIYRQNQFEECLELIRSIDNLIKGDRDNDKLVNEWTKDWPYKLVNLRTVPSLSETREYLTNLKIEIGGKFSLQFCDLLLQDIRQYCESGTTRDVLLRLQNGTRDKRHSEVTTQFQDEIRQLVRKLDRCEELASAFNLYQDRFITELKNIIKIYLPQETISEAGSVNMDDSTTQQTKQSQSQPISSGSKLSRLIRAQTPVEFQEMLIFIFTHLSEAIRRLYRQQKLLLDIALNEITALGKSNENQMAMIKQLDIRNGINEGIEIVQLRMGKIISVRREANTVIPCEFFIRVYSIIILFIKECENVSGEFLTKYLQDTITSQIRNYIKINSVRNIKTLKGLLVNEKWIPFIVQPSIQKDVNDIVSSINIDPLDWIKVRDLSLIFTKSKENKTNINNLSAGTTKSSEPSIADATKESKPVGHKKSVVVADKTFVASETLINAITILKDTLILSINLPSSYSIDFEKMTVDVFRTFNDYVITSVNQSTASGQHRNLSIMGESEDCLAEFLLYIQQFFGRLTSSSRDFTPHSQNQYSQLQIQYQKTSERIYMANAPPPPM</sequence>
<keyword evidence="6" id="KW-0175">Coiled coil</keyword>
<keyword evidence="5" id="KW-0333">Golgi apparatus</keyword>
<evidence type="ECO:0000256" key="1">
    <source>
        <dbReference type="ARBA" id="ARBA00004601"/>
    </source>
</evidence>
<dbReference type="GO" id="GO:0019905">
    <property type="term" value="F:syntaxin binding"/>
    <property type="evidence" value="ECO:0007669"/>
    <property type="project" value="TreeGrafter"/>
</dbReference>
<dbReference type="GO" id="GO:0006896">
    <property type="term" value="P:Golgi to vacuole transport"/>
    <property type="evidence" value="ECO:0007669"/>
    <property type="project" value="EnsemblFungi"/>
</dbReference>
<dbReference type="OrthoDB" id="10259024at2759"/>
<feature type="compositionally biased region" description="Low complexity" evidence="7">
    <location>
        <begin position="19"/>
        <end position="51"/>
    </location>
</feature>
<evidence type="ECO:0000313" key="8">
    <source>
        <dbReference type="EMBL" id="CCH62243.1"/>
    </source>
</evidence>
<dbReference type="HOGENOM" id="CLU_324701_0_0_1"/>
<reference evidence="8 9" key="1">
    <citation type="journal article" date="2011" name="Proc. Natl. Acad. Sci. U.S.A.">
        <title>Evolutionary erosion of yeast sex chromosomes by mating-type switching accidents.</title>
        <authorList>
            <person name="Gordon J.L."/>
            <person name="Armisen D."/>
            <person name="Proux-Wera E."/>
            <person name="Oheigeartaigh S.S."/>
            <person name="Byrne K.P."/>
            <person name="Wolfe K.H."/>
        </authorList>
    </citation>
    <scope>NUCLEOTIDE SEQUENCE [LARGE SCALE GENOMIC DNA]</scope>
    <source>
        <strain evidence="9">ATCC 34711 / CBS 6284 / DSM 70876 / NBRC 10599 / NRRL Y-10934 / UCD 77-7</strain>
    </source>
</reference>
<feature type="compositionally biased region" description="Low complexity" evidence="7">
    <location>
        <begin position="553"/>
        <end position="568"/>
    </location>
</feature>
<evidence type="ECO:0000313" key="9">
    <source>
        <dbReference type="Proteomes" id="UP000002866"/>
    </source>
</evidence>
<dbReference type="eggNOG" id="KOG2115">
    <property type="taxonomic scope" value="Eukaryota"/>
</dbReference>
<comment type="similarity">
    <text evidence="2">Belongs to the VPS54 family.</text>
</comment>
<keyword evidence="4" id="KW-0653">Protein transport</keyword>
<dbReference type="OMA" id="FSFVQSY"/>
<dbReference type="STRING" id="1071380.I2H791"/>
<protein>
    <recommendedName>
        <fullName evidence="10">Vacuolar protein sorting-associated protein 54 C-terminal domain-containing protein</fullName>
    </recommendedName>
</protein>
<dbReference type="InParanoid" id="I2H791"/>
<dbReference type="InterPro" id="IPR039745">
    <property type="entry name" value="Vps54"/>
</dbReference>
<accession>I2H791</accession>
<dbReference type="GO" id="GO:0006623">
    <property type="term" value="P:protein targeting to vacuole"/>
    <property type="evidence" value="ECO:0007669"/>
    <property type="project" value="EnsemblFungi"/>
</dbReference>
<feature type="region of interest" description="Disordered" evidence="7">
    <location>
        <begin position="549"/>
        <end position="568"/>
    </location>
</feature>
<evidence type="ECO:0000256" key="7">
    <source>
        <dbReference type="SAM" id="MobiDB-lite"/>
    </source>
</evidence>
<keyword evidence="9" id="KW-1185">Reference proteome</keyword>
<evidence type="ECO:0000256" key="6">
    <source>
        <dbReference type="ARBA" id="ARBA00023054"/>
    </source>
</evidence>
<feature type="region of interest" description="Disordered" evidence="7">
    <location>
        <begin position="19"/>
        <end position="82"/>
    </location>
</feature>
<dbReference type="KEGG" id="tbl:TBLA_0G03060"/>
<dbReference type="GO" id="GO:0090156">
    <property type="term" value="P:intracellular sphingolipid homeostasis"/>
    <property type="evidence" value="ECO:0007669"/>
    <property type="project" value="EnsemblFungi"/>
</dbReference>
<evidence type="ECO:0000256" key="5">
    <source>
        <dbReference type="ARBA" id="ARBA00023034"/>
    </source>
</evidence>
<dbReference type="PANTHER" id="PTHR12965">
    <property type="entry name" value="VACUOLAR PROTEIN SORTING 54"/>
    <property type="match status" value="1"/>
</dbReference>
<evidence type="ECO:0000256" key="2">
    <source>
        <dbReference type="ARBA" id="ARBA00009150"/>
    </source>
</evidence>
<dbReference type="EMBL" id="HE806322">
    <property type="protein sequence ID" value="CCH62243.1"/>
    <property type="molecule type" value="Genomic_DNA"/>
</dbReference>
<dbReference type="GeneID" id="14497375"/>
<dbReference type="Proteomes" id="UP000002866">
    <property type="component" value="Chromosome 7"/>
</dbReference>
<name>I2H791_HENB6</name>
<comment type="subcellular location">
    <subcellularLocation>
        <location evidence="1">Golgi apparatus</location>
        <location evidence="1">trans-Golgi network</location>
    </subcellularLocation>
</comment>
<dbReference type="GO" id="GO:0000938">
    <property type="term" value="C:GARP complex"/>
    <property type="evidence" value="ECO:0007669"/>
    <property type="project" value="EnsemblFungi"/>
</dbReference>
<dbReference type="AlphaFoldDB" id="I2H791"/>
<feature type="compositionally biased region" description="Polar residues" evidence="7">
    <location>
        <begin position="776"/>
        <end position="788"/>
    </location>
</feature>
<proteinExistence type="inferred from homology"/>
<gene>
    <name evidence="8" type="primary">TBLA0G03060</name>
    <name evidence="8" type="ORF">TBLA_0G03060</name>
</gene>
<dbReference type="GO" id="GO:0042147">
    <property type="term" value="P:retrograde transport, endosome to Golgi"/>
    <property type="evidence" value="ECO:0007669"/>
    <property type="project" value="EnsemblFungi"/>
</dbReference>
<dbReference type="GO" id="GO:0005829">
    <property type="term" value="C:cytosol"/>
    <property type="evidence" value="ECO:0007669"/>
    <property type="project" value="GOC"/>
</dbReference>